<organism evidence="1 2">
    <name type="scientific">Hygrophoropsis aurantiaca</name>
    <dbReference type="NCBI Taxonomy" id="72124"/>
    <lineage>
        <taxon>Eukaryota</taxon>
        <taxon>Fungi</taxon>
        <taxon>Dikarya</taxon>
        <taxon>Basidiomycota</taxon>
        <taxon>Agaricomycotina</taxon>
        <taxon>Agaricomycetes</taxon>
        <taxon>Agaricomycetidae</taxon>
        <taxon>Boletales</taxon>
        <taxon>Coniophorineae</taxon>
        <taxon>Hygrophoropsidaceae</taxon>
        <taxon>Hygrophoropsis</taxon>
    </lineage>
</organism>
<evidence type="ECO:0000313" key="2">
    <source>
        <dbReference type="Proteomes" id="UP000790377"/>
    </source>
</evidence>
<evidence type="ECO:0000313" key="1">
    <source>
        <dbReference type="EMBL" id="KAH7910110.1"/>
    </source>
</evidence>
<keyword evidence="2" id="KW-1185">Reference proteome</keyword>
<accession>A0ACB8A9Q0</accession>
<proteinExistence type="predicted"/>
<comment type="caution">
    <text evidence="1">The sequence shown here is derived from an EMBL/GenBank/DDBJ whole genome shotgun (WGS) entry which is preliminary data.</text>
</comment>
<name>A0ACB8A9Q0_9AGAM</name>
<reference evidence="1" key="1">
    <citation type="journal article" date="2021" name="New Phytol.">
        <title>Evolutionary innovations through gain and loss of genes in the ectomycorrhizal Boletales.</title>
        <authorList>
            <person name="Wu G."/>
            <person name="Miyauchi S."/>
            <person name="Morin E."/>
            <person name="Kuo A."/>
            <person name="Drula E."/>
            <person name="Varga T."/>
            <person name="Kohler A."/>
            <person name="Feng B."/>
            <person name="Cao Y."/>
            <person name="Lipzen A."/>
            <person name="Daum C."/>
            <person name="Hundley H."/>
            <person name="Pangilinan J."/>
            <person name="Johnson J."/>
            <person name="Barry K."/>
            <person name="LaButti K."/>
            <person name="Ng V."/>
            <person name="Ahrendt S."/>
            <person name="Min B."/>
            <person name="Choi I.G."/>
            <person name="Park H."/>
            <person name="Plett J.M."/>
            <person name="Magnuson J."/>
            <person name="Spatafora J.W."/>
            <person name="Nagy L.G."/>
            <person name="Henrissat B."/>
            <person name="Grigoriev I.V."/>
            <person name="Yang Z.L."/>
            <person name="Xu J."/>
            <person name="Martin F.M."/>
        </authorList>
    </citation>
    <scope>NUCLEOTIDE SEQUENCE</scope>
    <source>
        <strain evidence="1">ATCC 28755</strain>
    </source>
</reference>
<protein>
    <submittedName>
        <fullName evidence="1">Uncharacterized protein</fullName>
    </submittedName>
</protein>
<dbReference type="Proteomes" id="UP000790377">
    <property type="component" value="Unassembled WGS sequence"/>
</dbReference>
<gene>
    <name evidence="1" type="ORF">BJ138DRAFT_1153612</name>
</gene>
<dbReference type="EMBL" id="MU267726">
    <property type="protein sequence ID" value="KAH7910110.1"/>
    <property type="molecule type" value="Genomic_DNA"/>
</dbReference>
<sequence length="742" mass="80251">MAVLAPLPSYPSTQTRKAFSAAQLATFNQNILFALSEVIALPPAKRDVSATRNFLSTYLADAAHQTLQNLIWENSAETNDKAVRKGVLLLAEKLAVSPSSLNVKTLLDIAVVYAPHNSSRLRSLFETCNSNVPSLPETFKAEVVPAFITLLGPAQSSGLYGLRKTSRCLVSLLNSSPIAFRRAFVHNKDLILSLARAYDEGLKAIAMSYGGIRTSTTGRELDDWERIWMETKVDLMDSFHILVSTMLSDISSASGTALATESERTFGIVFALLDTVPSASTQNAAFSSSSTPFLDRSLVADYQHTYDLARVLSSTLRRAAREDKRLDAIESALRAFDSAPSNASGSKDAGALKLLIRSSGAAPDIILGRKTSTDARQDEKGKAKEMPRHPKIAEDPDLDLKVAQVLDIFPDQSPGYIQALLTYPDFPFHGDAEKVIEALLEGTAPSEDIIAGLESTSTNTASTQIVPPIHEPITRENVFDDVAMDMAGLHLGKKRQNEATFLKDRSYIEQMKADILRRAEAMSDDEEDEAGNSAGGLRANADADDDTDFDAITQVKVVGDGEESDEEQQEGDGDGDDEEKPDLQTVLELAYIQNANVFDRDARKGKARADLKTQTGWSDEQLEGWRIMLDRNPKKDRILQKHEFSGNKPMQSMSGPSGSNSSPQDGNRDGGNGPRGRGGGRARGRGRGGARGGGGGGGGDSGNRDGEAKDRAWKDKNKASRGNHNRKRGHDKKMRAAGGAPT</sequence>